<feature type="domain" description="Zn(2)-C6 fungal-type" evidence="4">
    <location>
        <begin position="19"/>
        <end position="50"/>
    </location>
</feature>
<proteinExistence type="predicted"/>
<dbReference type="AlphaFoldDB" id="A0A1E3NQ87"/>
<dbReference type="InterPro" id="IPR036864">
    <property type="entry name" value="Zn2-C6_fun-type_DNA-bd_sf"/>
</dbReference>
<reference evidence="5 6" key="1">
    <citation type="journal article" date="2016" name="Proc. Natl. Acad. Sci. U.S.A.">
        <title>Comparative genomics of biotechnologically important yeasts.</title>
        <authorList>
            <person name="Riley R."/>
            <person name="Haridas S."/>
            <person name="Wolfe K.H."/>
            <person name="Lopes M.R."/>
            <person name="Hittinger C.T."/>
            <person name="Goeker M."/>
            <person name="Salamov A.A."/>
            <person name="Wisecaver J.H."/>
            <person name="Long T.M."/>
            <person name="Calvey C.H."/>
            <person name="Aerts A.L."/>
            <person name="Barry K.W."/>
            <person name="Choi C."/>
            <person name="Clum A."/>
            <person name="Coughlan A.Y."/>
            <person name="Deshpande S."/>
            <person name="Douglass A.P."/>
            <person name="Hanson S.J."/>
            <person name="Klenk H.-P."/>
            <person name="LaButti K.M."/>
            <person name="Lapidus A."/>
            <person name="Lindquist E.A."/>
            <person name="Lipzen A.M."/>
            <person name="Meier-Kolthoff J.P."/>
            <person name="Ohm R.A."/>
            <person name="Otillar R.P."/>
            <person name="Pangilinan J.L."/>
            <person name="Peng Y."/>
            <person name="Rokas A."/>
            <person name="Rosa C.A."/>
            <person name="Scheuner C."/>
            <person name="Sibirny A.A."/>
            <person name="Slot J.C."/>
            <person name="Stielow J.B."/>
            <person name="Sun H."/>
            <person name="Kurtzman C.P."/>
            <person name="Blackwell M."/>
            <person name="Grigoriev I.V."/>
            <person name="Jeffries T.W."/>
        </authorList>
    </citation>
    <scope>NUCLEOTIDE SEQUENCE [LARGE SCALE GENOMIC DNA]</scope>
    <source>
        <strain evidence="5 6">NRRL Y-2026</strain>
    </source>
</reference>
<dbReference type="PROSITE" id="PS50048">
    <property type="entry name" value="ZN2_CY6_FUNGAL_2"/>
    <property type="match status" value="1"/>
</dbReference>
<name>A0A1E3NQ87_9ASCO</name>
<dbReference type="CDD" id="cd00067">
    <property type="entry name" value="GAL4"/>
    <property type="match status" value="1"/>
</dbReference>
<dbReference type="Gene3D" id="4.10.240.10">
    <property type="entry name" value="Zn(2)-C6 fungal-type DNA-binding domain"/>
    <property type="match status" value="1"/>
</dbReference>
<dbReference type="RefSeq" id="XP_019019319.1">
    <property type="nucleotide sequence ID" value="XM_019163303.1"/>
</dbReference>
<accession>A0A1E3NQ87</accession>
<dbReference type="InterPro" id="IPR050613">
    <property type="entry name" value="Sec_Metabolite_Reg"/>
</dbReference>
<feature type="region of interest" description="Disordered" evidence="3">
    <location>
        <begin position="745"/>
        <end position="778"/>
    </location>
</feature>
<dbReference type="GO" id="GO:0008270">
    <property type="term" value="F:zinc ion binding"/>
    <property type="evidence" value="ECO:0007669"/>
    <property type="project" value="InterPro"/>
</dbReference>
<evidence type="ECO:0000313" key="6">
    <source>
        <dbReference type="Proteomes" id="UP000094455"/>
    </source>
</evidence>
<evidence type="ECO:0000256" key="3">
    <source>
        <dbReference type="SAM" id="MobiDB-lite"/>
    </source>
</evidence>
<evidence type="ECO:0000256" key="2">
    <source>
        <dbReference type="ARBA" id="ARBA00023242"/>
    </source>
</evidence>
<dbReference type="SUPFAM" id="SSF57701">
    <property type="entry name" value="Zn2/Cys6 DNA-binding domain"/>
    <property type="match status" value="1"/>
</dbReference>
<feature type="compositionally biased region" description="Polar residues" evidence="3">
    <location>
        <begin position="757"/>
        <end position="778"/>
    </location>
</feature>
<keyword evidence="6" id="KW-1185">Reference proteome</keyword>
<protein>
    <recommendedName>
        <fullName evidence="4">Zn(2)-C6 fungal-type domain-containing protein</fullName>
    </recommendedName>
</protein>
<dbReference type="GeneID" id="30179990"/>
<evidence type="ECO:0000313" key="5">
    <source>
        <dbReference type="EMBL" id="ODQ48206.1"/>
    </source>
</evidence>
<dbReference type="PROSITE" id="PS00463">
    <property type="entry name" value="ZN2_CY6_FUNGAL_1"/>
    <property type="match status" value="1"/>
</dbReference>
<dbReference type="OrthoDB" id="4356994at2759"/>
<dbReference type="Pfam" id="PF00172">
    <property type="entry name" value="Zn_clus"/>
    <property type="match status" value="1"/>
</dbReference>
<dbReference type="PANTHER" id="PTHR31001">
    <property type="entry name" value="UNCHARACTERIZED TRANSCRIPTIONAL REGULATORY PROTEIN"/>
    <property type="match status" value="1"/>
</dbReference>
<gene>
    <name evidence="5" type="ORF">PICMEDRAFT_58484</name>
</gene>
<sequence>MSSAHVSKLKKQRKRASLVCSSCKEKKIKCDRQKPCSNCIKSSAIRTCNYDYEVKRNEKNDIKIVEKDFANFDVNETKFHVFGLPEPAQQLLHDSPISGKNSIMDISFNLQTSYSVNRKPSRTLRGMQICSVYSKPEPFLSYNFLMSFREILKNEKKTWKSRNFKGNFQLHEIQFNDSNTANSVEGLNLLVEKLVCNNYYAVLERLGYFQTDLNKVLFGSYIPMGVVQLIFHHYFIMKREGIAFKRPVKNFEYAYIALITSLVELTNIFTKNNPSIFNFSLSLKDDEFNDLSVKLLNTSNYRRKCSIFAVYTILNLRLSLMIYGNALSAGVVSHNSYPMFQTAVNMCIEMGFSMNLDKVVFMDHYSTADSNDVNDVIFAKEIPVESLKTLWNYLLVLDASYFVGMSAAPYIDDRYHNGYYMLPNQNSDYFSAFVTTSREISLLFLTERKCTLRELLAGLSKVTKLISTLEPLDDYHQVEQNEEKWKLFYLKLQLLNLLSTLLYQVCRLLHNSNLSREFSQEVLNEPRNQKIIEGIKDECTTKIKILFFVVMNTILAISHSSFHYKFWLYNREVFSTWIGLQSLFFIDLIVTEESESAASRSTSNNSSKPVLTDDDKFSDPPIFKNTELENALFNFNPSKNQKFLNSVCVASQPERIVSFITGIYERVMQIPMILSDYTFFMKTKFFLIGIYFLYSYIKYHSEKGFEIYQYFDKLKTLTKRILAGQLQKGTSADLFPVQQILGGNLTENDLPKENDSTLRNSNQRESPSKPQNTLTGDQWDNNVLLSNSMIPSSQYDDIAASFFDDEGLGLVFKGIDEFFTRESSR</sequence>
<dbReference type="EMBL" id="KV454002">
    <property type="protein sequence ID" value="ODQ48206.1"/>
    <property type="molecule type" value="Genomic_DNA"/>
</dbReference>
<dbReference type="PANTHER" id="PTHR31001:SF88">
    <property type="entry name" value="TRANSCRIPTION FACTOR PDR3"/>
    <property type="match status" value="1"/>
</dbReference>
<keyword evidence="2" id="KW-0539">Nucleus</keyword>
<dbReference type="InterPro" id="IPR001138">
    <property type="entry name" value="Zn2Cys6_DnaBD"/>
</dbReference>
<dbReference type="GO" id="GO:0005634">
    <property type="term" value="C:nucleus"/>
    <property type="evidence" value="ECO:0007669"/>
    <property type="project" value="UniProtKB-SubCell"/>
</dbReference>
<evidence type="ECO:0000256" key="1">
    <source>
        <dbReference type="ARBA" id="ARBA00004123"/>
    </source>
</evidence>
<comment type="subcellular location">
    <subcellularLocation>
        <location evidence="1">Nucleus</location>
    </subcellularLocation>
</comment>
<dbReference type="Proteomes" id="UP000094455">
    <property type="component" value="Unassembled WGS sequence"/>
</dbReference>
<dbReference type="SMART" id="SM00066">
    <property type="entry name" value="GAL4"/>
    <property type="match status" value="1"/>
</dbReference>
<dbReference type="GO" id="GO:0000981">
    <property type="term" value="F:DNA-binding transcription factor activity, RNA polymerase II-specific"/>
    <property type="evidence" value="ECO:0007669"/>
    <property type="project" value="InterPro"/>
</dbReference>
<evidence type="ECO:0000259" key="4">
    <source>
        <dbReference type="PROSITE" id="PS50048"/>
    </source>
</evidence>
<organism evidence="5 6">
    <name type="scientific">Pichia membranifaciens NRRL Y-2026</name>
    <dbReference type="NCBI Taxonomy" id="763406"/>
    <lineage>
        <taxon>Eukaryota</taxon>
        <taxon>Fungi</taxon>
        <taxon>Dikarya</taxon>
        <taxon>Ascomycota</taxon>
        <taxon>Saccharomycotina</taxon>
        <taxon>Pichiomycetes</taxon>
        <taxon>Pichiales</taxon>
        <taxon>Pichiaceae</taxon>
        <taxon>Pichia</taxon>
    </lineage>
</organism>